<gene>
    <name evidence="2" type="ORF">BECKSD772D_GA0070982_110214</name>
</gene>
<protein>
    <submittedName>
        <fullName evidence="2">Uncharacterized protein</fullName>
    </submittedName>
</protein>
<dbReference type="EMBL" id="CAADHB010000102">
    <property type="protein sequence ID" value="VFK80325.1"/>
    <property type="molecule type" value="Genomic_DNA"/>
</dbReference>
<evidence type="ECO:0000256" key="1">
    <source>
        <dbReference type="SAM" id="MobiDB-lite"/>
    </source>
</evidence>
<organism evidence="2">
    <name type="scientific">Candidatus Kentrum sp. SD</name>
    <dbReference type="NCBI Taxonomy" id="2126332"/>
    <lineage>
        <taxon>Bacteria</taxon>
        <taxon>Pseudomonadati</taxon>
        <taxon>Pseudomonadota</taxon>
        <taxon>Gammaproteobacteria</taxon>
        <taxon>Candidatus Kentrum</taxon>
    </lineage>
</organism>
<sequence length="74" mass="7983">MAATVTALGTCHHHGKSASNGLAVGSEDQCVLPVGFIQRTLAKLRLEPMRCKLVLVKRNGRFVKQNPITKLSGK</sequence>
<reference evidence="2" key="1">
    <citation type="submission" date="2019-02" db="EMBL/GenBank/DDBJ databases">
        <authorList>
            <person name="Gruber-Vodicka R. H."/>
            <person name="Seah K. B. B."/>
        </authorList>
    </citation>
    <scope>NUCLEOTIDE SEQUENCE</scope>
    <source>
        <strain evidence="2">BECK_S127</strain>
    </source>
</reference>
<evidence type="ECO:0000313" key="2">
    <source>
        <dbReference type="EMBL" id="VFK80325.1"/>
    </source>
</evidence>
<feature type="region of interest" description="Disordered" evidence="1">
    <location>
        <begin position="1"/>
        <end position="22"/>
    </location>
</feature>
<proteinExistence type="predicted"/>
<name>A0A451BQ03_9GAMM</name>
<dbReference type="AlphaFoldDB" id="A0A451BQ03"/>
<accession>A0A451BQ03</accession>